<feature type="region of interest" description="Disordered" evidence="6">
    <location>
        <begin position="771"/>
        <end position="796"/>
    </location>
</feature>
<dbReference type="GO" id="GO:0000930">
    <property type="term" value="C:gamma-tubulin complex"/>
    <property type="evidence" value="ECO:0007669"/>
    <property type="project" value="TreeGrafter"/>
</dbReference>
<dbReference type="InterPro" id="IPR007259">
    <property type="entry name" value="GCP"/>
</dbReference>
<comment type="subcellular location">
    <subcellularLocation>
        <location evidence="4">Cytoplasm</location>
        <location evidence="4">Cytoskeleton</location>
        <location evidence="4">Microtubule organizing center</location>
    </subcellularLocation>
</comment>
<keyword evidence="1 4" id="KW-0963">Cytoplasm</keyword>
<dbReference type="Pfam" id="PF17681">
    <property type="entry name" value="GCP_N_terminal"/>
    <property type="match status" value="1"/>
</dbReference>
<accession>K1WRY5</accession>
<dbReference type="AlphaFoldDB" id="K1WRY5"/>
<feature type="region of interest" description="Disordered" evidence="6">
    <location>
        <begin position="178"/>
        <end position="218"/>
    </location>
</feature>
<keyword evidence="5" id="KW-0175">Coiled coil</keyword>
<dbReference type="GO" id="GO:0005874">
    <property type="term" value="C:microtubule"/>
    <property type="evidence" value="ECO:0007669"/>
    <property type="project" value="UniProtKB-KW"/>
</dbReference>
<evidence type="ECO:0000256" key="4">
    <source>
        <dbReference type="RuleBase" id="RU363050"/>
    </source>
</evidence>
<keyword evidence="3 4" id="KW-0206">Cytoskeleton</keyword>
<dbReference type="GO" id="GO:0000278">
    <property type="term" value="P:mitotic cell cycle"/>
    <property type="evidence" value="ECO:0007669"/>
    <property type="project" value="TreeGrafter"/>
</dbReference>
<dbReference type="GO" id="GO:0000922">
    <property type="term" value="C:spindle pole"/>
    <property type="evidence" value="ECO:0007669"/>
    <property type="project" value="InterPro"/>
</dbReference>
<dbReference type="GO" id="GO:0051321">
    <property type="term" value="P:meiotic cell cycle"/>
    <property type="evidence" value="ECO:0007669"/>
    <property type="project" value="TreeGrafter"/>
</dbReference>
<dbReference type="InterPro" id="IPR041470">
    <property type="entry name" value="GCP_N"/>
</dbReference>
<feature type="domain" description="Gamma tubulin complex component protein N-terminal" evidence="7">
    <location>
        <begin position="273"/>
        <end position="564"/>
    </location>
</feature>
<evidence type="ECO:0000256" key="2">
    <source>
        <dbReference type="ARBA" id="ARBA00022701"/>
    </source>
</evidence>
<evidence type="ECO:0000256" key="5">
    <source>
        <dbReference type="SAM" id="Coils"/>
    </source>
</evidence>
<dbReference type="GO" id="GO:0051011">
    <property type="term" value="F:microtubule minus-end binding"/>
    <property type="evidence" value="ECO:0007669"/>
    <property type="project" value="TreeGrafter"/>
</dbReference>
<name>K1WRY5_TRIAC</name>
<dbReference type="OMA" id="PRYKSSA"/>
<reference evidence="8 9" key="1">
    <citation type="journal article" date="2012" name="Eukaryot. Cell">
        <title>Genome sequence of the Trichosporon asahii environmental strain CBS 8904.</title>
        <authorList>
            <person name="Yang R.Y."/>
            <person name="Li H.T."/>
            <person name="Zhu H."/>
            <person name="Zhou G.P."/>
            <person name="Wang M."/>
            <person name="Wang L."/>
        </authorList>
    </citation>
    <scope>NUCLEOTIDE SEQUENCE [LARGE SCALE GENOMIC DNA]</scope>
    <source>
        <strain evidence="8 9">CBS 8904</strain>
    </source>
</reference>
<evidence type="ECO:0000259" key="7">
    <source>
        <dbReference type="Pfam" id="PF17681"/>
    </source>
</evidence>
<evidence type="ECO:0000313" key="9">
    <source>
        <dbReference type="Proteomes" id="UP000006757"/>
    </source>
</evidence>
<evidence type="ECO:0000313" key="8">
    <source>
        <dbReference type="EMBL" id="EKD03754.1"/>
    </source>
</evidence>
<protein>
    <recommendedName>
        <fullName evidence="4">Spindle pole body component</fullName>
    </recommendedName>
</protein>
<dbReference type="Proteomes" id="UP000006757">
    <property type="component" value="Unassembled WGS sequence"/>
</dbReference>
<evidence type="ECO:0000256" key="3">
    <source>
        <dbReference type="ARBA" id="ARBA00023212"/>
    </source>
</evidence>
<dbReference type="OrthoDB" id="66546at2759"/>
<dbReference type="PANTHER" id="PTHR19302:SF33">
    <property type="entry name" value="GAMMA-TUBULIN COMPLEX COMPONENT 5"/>
    <property type="match status" value="1"/>
</dbReference>
<dbReference type="Gene3D" id="1.20.120.1900">
    <property type="entry name" value="Gamma-tubulin complex, C-terminal domain"/>
    <property type="match status" value="1"/>
</dbReference>
<dbReference type="InParanoid" id="K1WRY5"/>
<evidence type="ECO:0000256" key="6">
    <source>
        <dbReference type="SAM" id="MobiDB-lite"/>
    </source>
</evidence>
<sequence>MDAETQSLEGLAQQLVVCLRGEQAPTGTARRVLARIKNDTGTTSRQEWPEVRAKLKGLIKTSRIKVDDDIADAYEKALASLEEHRRIGGTVWDESLPVNASNLPQHVQFLVSLSKECPLNSQIGMSRPTSDRTREIAAAYLIRPARLPKSELRLYRDIMSEPFTGEHWGPGWDEEVHEGWTDSEDSASVTSSEDEVVTPLPVQPRYKSSAELAREAEARKREEEQQRLLVSKLALRELDQGAYWKSGVPTLASPALSQAPRRAISASQFQPDHPDVEAFSPVALHALLREFALQAIKTARLRAFISETLSIAHPSNPHQPSRTSETREAFAEACRTVLHEIGMWVADAEAGFLGAEPVSSTSTPLQLSHDFTKKFGELMEHLRDFIHFASSANGLLDAIYSAIVSPTTGSVRSALIKLFIQTATPMWRLLGDWIMLGMPVPTSLLTCDVDLALQEADDERLLSPEFFIQRDIDSAWSDEDFWEVGYVIPDHGWPQWLEGAQETVMEGGKARGLLLSLTRDAKRMGNWADLATIISPDTQDISHTLVSYVEPFCNQSQTLLSEILGRDCALQGHLRAIDGLTLMQAPVVIEQWAEWLFSAMKNGKPWADFQLLTYSLRDAIEQQGATWMNAPAVRARAVRGHGRATLGDIRVDYLVPFPLSQLFTPTSMDMRSEVFTFLLRLLRGKKQLLEARQLAEAQAGGRKDELRMMRRLRHALSWVLEETSTSSEREYVFPASHKSRTGTTSTTLETIEALLDLAKNLRHVAGSTFGVAQAAPPVRPPRRRRRPTLDSDDSDDEIAEVKEASVSAHPDAGMATLEKMREELNYQVRAFTREIDKLASEGGIEAADDRFTWGMLSFSLSDWREIM</sequence>
<dbReference type="GO" id="GO:0051225">
    <property type="term" value="P:spindle assembly"/>
    <property type="evidence" value="ECO:0007669"/>
    <property type="project" value="TreeGrafter"/>
</dbReference>
<dbReference type="PANTHER" id="PTHR19302">
    <property type="entry name" value="GAMMA TUBULIN COMPLEX PROTEIN"/>
    <property type="match status" value="1"/>
</dbReference>
<dbReference type="HOGENOM" id="CLU_331267_0_0_1"/>
<dbReference type="GO" id="GO:0043015">
    <property type="term" value="F:gamma-tubulin binding"/>
    <property type="evidence" value="ECO:0007669"/>
    <property type="project" value="InterPro"/>
</dbReference>
<feature type="coiled-coil region" evidence="5">
    <location>
        <begin position="814"/>
        <end position="841"/>
    </location>
</feature>
<comment type="similarity">
    <text evidence="4">Belongs to the TUBGCP family.</text>
</comment>
<dbReference type="STRING" id="1220162.K1WRY5"/>
<dbReference type="eggNOG" id="KOG4344">
    <property type="taxonomic scope" value="Eukaryota"/>
</dbReference>
<dbReference type="InterPro" id="IPR042241">
    <property type="entry name" value="GCP_C_sf"/>
</dbReference>
<dbReference type="GO" id="GO:0031122">
    <property type="term" value="P:cytoplasmic microtubule organization"/>
    <property type="evidence" value="ECO:0007669"/>
    <property type="project" value="TreeGrafter"/>
</dbReference>
<evidence type="ECO:0000256" key="1">
    <source>
        <dbReference type="ARBA" id="ARBA00022490"/>
    </source>
</evidence>
<gene>
    <name evidence="8" type="ORF">A1Q2_01980</name>
</gene>
<keyword evidence="2 4" id="KW-0493">Microtubule</keyword>
<dbReference type="EMBL" id="AMBO01000241">
    <property type="protein sequence ID" value="EKD03754.1"/>
    <property type="molecule type" value="Genomic_DNA"/>
</dbReference>
<keyword evidence="9" id="KW-1185">Reference proteome</keyword>
<dbReference type="GO" id="GO:0007020">
    <property type="term" value="P:microtubule nucleation"/>
    <property type="evidence" value="ECO:0007669"/>
    <property type="project" value="InterPro"/>
</dbReference>
<comment type="caution">
    <text evidence="8">The sequence shown here is derived from an EMBL/GenBank/DDBJ whole genome shotgun (WGS) entry which is preliminary data.</text>
</comment>
<proteinExistence type="inferred from homology"/>
<organism evidence="8 9">
    <name type="scientific">Trichosporon asahii var. asahii (strain CBS 8904)</name>
    <name type="common">Yeast</name>
    <dbReference type="NCBI Taxonomy" id="1220162"/>
    <lineage>
        <taxon>Eukaryota</taxon>
        <taxon>Fungi</taxon>
        <taxon>Dikarya</taxon>
        <taxon>Basidiomycota</taxon>
        <taxon>Agaricomycotina</taxon>
        <taxon>Tremellomycetes</taxon>
        <taxon>Trichosporonales</taxon>
        <taxon>Trichosporonaceae</taxon>
        <taxon>Trichosporon</taxon>
    </lineage>
</organism>